<dbReference type="AlphaFoldDB" id="A0A2S3V3Z1"/>
<dbReference type="Proteomes" id="UP000236959">
    <property type="component" value="Unassembled WGS sequence"/>
</dbReference>
<accession>A0A2S3V3Z1</accession>
<dbReference type="InterPro" id="IPR000073">
    <property type="entry name" value="AB_hydrolase_1"/>
</dbReference>
<reference evidence="2 3" key="1">
    <citation type="submission" date="2018-01" db="EMBL/GenBank/DDBJ databases">
        <title>Genomic Encyclopedia of Archaeal and Bacterial Type Strains, Phase II (KMG-II): from individual species to whole genera.</title>
        <authorList>
            <person name="Goeker M."/>
        </authorList>
    </citation>
    <scope>NUCLEOTIDE SEQUENCE [LARGE SCALE GENOMIC DNA]</scope>
    <source>
        <strain evidence="2 3">DSM 17023</strain>
    </source>
</reference>
<dbReference type="GO" id="GO:0016787">
    <property type="term" value="F:hydrolase activity"/>
    <property type="evidence" value="ECO:0007669"/>
    <property type="project" value="UniProtKB-KW"/>
</dbReference>
<keyword evidence="2" id="KW-0378">Hydrolase</keyword>
<evidence type="ECO:0000259" key="1">
    <source>
        <dbReference type="Pfam" id="PF00561"/>
    </source>
</evidence>
<dbReference type="EMBL" id="PPCN01000001">
    <property type="protein sequence ID" value="POF34668.1"/>
    <property type="molecule type" value="Genomic_DNA"/>
</dbReference>
<dbReference type="Gene3D" id="3.40.50.1820">
    <property type="entry name" value="alpha/beta hydrolase"/>
    <property type="match status" value="1"/>
</dbReference>
<sequence length="283" mass="31315">MLKLRRIFWLVMLVVFSALNIGHFKVALAASSSKCEIETAQAYTSPAGCTAYKEIKSSSDLSDADVKRAIIMLHGDMSRSDGEGDYMFQLAMDYADRFDAAGIKNYVFVVPIRRGYGDGNGNRSSGKRLKRDGYRKPVVDQEQAFLAEQRERFSNAKVTIVGHSGGAAIAGVIAGRAPSIADSFVLVGTPWNIQFWRRTYRKNSSWPKSLSPHNFIEGTSTEQAFYIVAGLQDTSTPSELAKLQAKALEKIGRNVQLLELDAKHNQLMRRTETIRLIAKASSP</sequence>
<feature type="domain" description="AB hydrolase-1" evidence="1">
    <location>
        <begin position="108"/>
        <end position="191"/>
    </location>
</feature>
<keyword evidence="3" id="KW-1185">Reference proteome</keyword>
<dbReference type="SUPFAM" id="SSF53474">
    <property type="entry name" value="alpha/beta-Hydrolases"/>
    <property type="match status" value="1"/>
</dbReference>
<dbReference type="Pfam" id="PF00561">
    <property type="entry name" value="Abhydrolase_1"/>
    <property type="match status" value="1"/>
</dbReference>
<evidence type="ECO:0000313" key="3">
    <source>
        <dbReference type="Proteomes" id="UP000236959"/>
    </source>
</evidence>
<gene>
    <name evidence="2" type="ORF">CLV41_1011126</name>
</gene>
<organism evidence="2 3">
    <name type="scientific">Roseibium marinum</name>
    <dbReference type="NCBI Taxonomy" id="281252"/>
    <lineage>
        <taxon>Bacteria</taxon>
        <taxon>Pseudomonadati</taxon>
        <taxon>Pseudomonadota</taxon>
        <taxon>Alphaproteobacteria</taxon>
        <taxon>Hyphomicrobiales</taxon>
        <taxon>Stappiaceae</taxon>
        <taxon>Roseibium</taxon>
    </lineage>
</organism>
<comment type="caution">
    <text evidence="2">The sequence shown here is derived from an EMBL/GenBank/DDBJ whole genome shotgun (WGS) entry which is preliminary data.</text>
</comment>
<proteinExistence type="predicted"/>
<name>A0A2S3V3Z1_9HYPH</name>
<dbReference type="InterPro" id="IPR029058">
    <property type="entry name" value="AB_hydrolase_fold"/>
</dbReference>
<evidence type="ECO:0000313" key="2">
    <source>
        <dbReference type="EMBL" id="POF34668.1"/>
    </source>
</evidence>
<protein>
    <submittedName>
        <fullName evidence="2">Alpha/beta hydrolase family protein</fullName>
    </submittedName>
</protein>